<name>A0ACC8XHT6_9FIRM</name>
<keyword evidence="2" id="KW-1185">Reference proteome</keyword>
<dbReference type="EMBL" id="LJHD01000112">
    <property type="protein sequence ID" value="ONI44331.1"/>
    <property type="molecule type" value="Genomic_DNA"/>
</dbReference>
<organism evidence="1 2">
    <name type="scientific">Candidatus Epulonipiscium fishelsonii</name>
    <dbReference type="NCBI Taxonomy" id="77094"/>
    <lineage>
        <taxon>Bacteria</taxon>
        <taxon>Bacillati</taxon>
        <taxon>Bacillota</taxon>
        <taxon>Clostridia</taxon>
        <taxon>Lachnospirales</taxon>
        <taxon>Lachnospiraceae</taxon>
        <taxon>Candidatus Epulonipiscium</taxon>
    </lineage>
</organism>
<evidence type="ECO:0000313" key="2">
    <source>
        <dbReference type="Proteomes" id="UP000188637"/>
    </source>
</evidence>
<accession>A0ACC8XHT6</accession>
<reference evidence="1" key="1">
    <citation type="submission" date="2016-08" db="EMBL/GenBank/DDBJ databases">
        <authorList>
            <person name="Ngugi D.K."/>
            <person name="Miyake S."/>
            <person name="Stingl U."/>
        </authorList>
    </citation>
    <scope>NUCLEOTIDE SEQUENCE</scope>
    <source>
        <strain evidence="1">SCG-D08WGA-EpuloA1</strain>
    </source>
</reference>
<evidence type="ECO:0000313" key="1">
    <source>
        <dbReference type="EMBL" id="ONI44331.1"/>
    </source>
</evidence>
<sequence length="215" mass="23611">MRIGSNYQDQSINSTKMYKISSKQHNTKETQTDSYQTSSSATQSATYNKPTTTKTQTDKETQQNKIASYVEQMQNQNEENKKQLIQDFVKNNISNQTGTGYSGNTDILKEIFGSMDNALPPMATTPEGAAEAIAPGGAYSVEAVSDRLMEMAKAFAGDDPEMIEKMQNAVKKGFEAAGMDLETGAGLPSISFDTYKATMEKFEEWKTEAGVPSEE</sequence>
<gene>
    <name evidence="1" type="ORF">AN640_00220</name>
</gene>
<dbReference type="Proteomes" id="UP000188637">
    <property type="component" value="Unassembled WGS sequence"/>
</dbReference>
<proteinExistence type="predicted"/>
<protein>
    <submittedName>
        <fullName evidence="1">Uncharacterized protein</fullName>
    </submittedName>
</protein>
<comment type="caution">
    <text evidence="1">The sequence shown here is derived from an EMBL/GenBank/DDBJ whole genome shotgun (WGS) entry which is preliminary data.</text>
</comment>